<protein>
    <recommendedName>
        <fullName evidence="2">RNA-binding protein 42</fullName>
    </recommendedName>
    <alternativeName>
        <fullName evidence="4">RNA-binding motif protein 42</fullName>
    </alternativeName>
</protein>
<dbReference type="InterPro" id="IPR035979">
    <property type="entry name" value="RBD_domain_sf"/>
</dbReference>
<reference evidence="8" key="1">
    <citation type="submission" date="2020-11" db="EMBL/GenBank/DDBJ databases">
        <authorList>
            <person name="Tran Van P."/>
        </authorList>
    </citation>
    <scope>NUCLEOTIDE SEQUENCE</scope>
</reference>
<dbReference type="Gene3D" id="3.30.70.330">
    <property type="match status" value="1"/>
</dbReference>
<dbReference type="InterPro" id="IPR012677">
    <property type="entry name" value="Nucleotide-bd_a/b_plait_sf"/>
</dbReference>
<dbReference type="CDD" id="cd12383">
    <property type="entry name" value="RRM_RBM42"/>
    <property type="match status" value="1"/>
</dbReference>
<dbReference type="AlphaFoldDB" id="A0A7R9KPD8"/>
<dbReference type="InterPro" id="IPR000504">
    <property type="entry name" value="RRM_dom"/>
</dbReference>
<evidence type="ECO:0000256" key="3">
    <source>
        <dbReference type="ARBA" id="ARBA00022884"/>
    </source>
</evidence>
<evidence type="ECO:0000256" key="2">
    <source>
        <dbReference type="ARBA" id="ARBA00015192"/>
    </source>
</evidence>
<dbReference type="PROSITE" id="PS50102">
    <property type="entry name" value="RRM"/>
    <property type="match status" value="1"/>
</dbReference>
<sequence>MNPNESNTCSLGMRILCRKADRMKRHAILHFDNLSSGDESVDELLCQHFLNDILVVTIPQRSAQFTVIHIMLILPQTPQSRHLFSRHQFELTVIVGPRDYIYITRTDTTMNNSSYHQMVNDRKRIQMEAEMNRFEQEISSRPTAYTGPHVPSAGHTHFTGNTMSAPPTTNVQFIPHAIQRQQPLRTGQNHHQMHQQMQTSYDNSSTNAGNIMAISGQTSAATPGTALGTAGGSSGAPVAKRSKTSAADKGKKPKKMLRMAGGTVWEDNTLAEWDSDDFRIFCGDLGNDVTDDVLSRAFNRFPSFVKAKVIRDKRSNKSRGYGFVSFKDPQDFTRAIKDMNVGKYF</sequence>
<gene>
    <name evidence="8" type="ORF">OSB1V03_LOCUS7366</name>
</gene>
<dbReference type="EMBL" id="CAJPIZ010004287">
    <property type="protein sequence ID" value="CAG2107364.1"/>
    <property type="molecule type" value="Genomic_DNA"/>
</dbReference>
<feature type="region of interest" description="Disordered" evidence="6">
    <location>
        <begin position="224"/>
        <end position="255"/>
    </location>
</feature>
<comment type="similarity">
    <text evidence="1">Belongs to the RRM RBM42 family.</text>
</comment>
<dbReference type="Pfam" id="PF00076">
    <property type="entry name" value="RRM_1"/>
    <property type="match status" value="1"/>
</dbReference>
<dbReference type="GO" id="GO:0003729">
    <property type="term" value="F:mRNA binding"/>
    <property type="evidence" value="ECO:0007669"/>
    <property type="project" value="InterPro"/>
</dbReference>
<dbReference type="InterPro" id="IPR034215">
    <property type="entry name" value="RBM42_RRM"/>
</dbReference>
<dbReference type="SMART" id="SM00360">
    <property type="entry name" value="RRM"/>
    <property type="match status" value="1"/>
</dbReference>
<dbReference type="PANTHER" id="PTHR47640:SF11">
    <property type="entry name" value="RNA-BINDING PROTEIN 42"/>
    <property type="match status" value="1"/>
</dbReference>
<dbReference type="Proteomes" id="UP000759131">
    <property type="component" value="Unassembled WGS sequence"/>
</dbReference>
<keyword evidence="3 5" id="KW-0694">RNA-binding</keyword>
<dbReference type="EMBL" id="OC858862">
    <property type="protein sequence ID" value="CAD7626934.1"/>
    <property type="molecule type" value="Genomic_DNA"/>
</dbReference>
<accession>A0A7R9KPD8</accession>
<proteinExistence type="inferred from homology"/>
<evidence type="ECO:0000256" key="1">
    <source>
        <dbReference type="ARBA" id="ARBA00007408"/>
    </source>
</evidence>
<dbReference type="SUPFAM" id="SSF54928">
    <property type="entry name" value="RNA-binding domain, RBD"/>
    <property type="match status" value="1"/>
</dbReference>
<dbReference type="PANTHER" id="PTHR47640">
    <property type="entry name" value="TRNA SELENOCYSTEINE 1-ASSOCIATED PROTEIN 1-RELATED-RELATED"/>
    <property type="match status" value="1"/>
</dbReference>
<evidence type="ECO:0000313" key="9">
    <source>
        <dbReference type="Proteomes" id="UP000759131"/>
    </source>
</evidence>
<dbReference type="OrthoDB" id="1749473at2759"/>
<evidence type="ECO:0000313" key="8">
    <source>
        <dbReference type="EMBL" id="CAD7626934.1"/>
    </source>
</evidence>
<evidence type="ECO:0000256" key="4">
    <source>
        <dbReference type="ARBA" id="ARBA00030574"/>
    </source>
</evidence>
<organism evidence="8">
    <name type="scientific">Medioppia subpectinata</name>
    <dbReference type="NCBI Taxonomy" id="1979941"/>
    <lineage>
        <taxon>Eukaryota</taxon>
        <taxon>Metazoa</taxon>
        <taxon>Ecdysozoa</taxon>
        <taxon>Arthropoda</taxon>
        <taxon>Chelicerata</taxon>
        <taxon>Arachnida</taxon>
        <taxon>Acari</taxon>
        <taxon>Acariformes</taxon>
        <taxon>Sarcoptiformes</taxon>
        <taxon>Oribatida</taxon>
        <taxon>Brachypylina</taxon>
        <taxon>Oppioidea</taxon>
        <taxon>Oppiidae</taxon>
        <taxon>Medioppia</taxon>
    </lineage>
</organism>
<feature type="domain" description="RRM" evidence="7">
    <location>
        <begin position="278"/>
        <end position="345"/>
    </location>
</feature>
<evidence type="ECO:0000259" key="7">
    <source>
        <dbReference type="PROSITE" id="PS50102"/>
    </source>
</evidence>
<evidence type="ECO:0000256" key="5">
    <source>
        <dbReference type="PROSITE-ProRule" id="PRU00176"/>
    </source>
</evidence>
<dbReference type="InterPro" id="IPR050825">
    <property type="entry name" value="RBM42_RBP45_47-like"/>
</dbReference>
<name>A0A7R9KPD8_9ACAR</name>
<evidence type="ECO:0000256" key="6">
    <source>
        <dbReference type="SAM" id="MobiDB-lite"/>
    </source>
</evidence>
<keyword evidence="9" id="KW-1185">Reference proteome</keyword>